<feature type="region of interest" description="Disordered" evidence="1">
    <location>
        <begin position="44"/>
        <end position="77"/>
    </location>
</feature>
<evidence type="ECO:0000256" key="1">
    <source>
        <dbReference type="SAM" id="MobiDB-lite"/>
    </source>
</evidence>
<evidence type="ECO:0000259" key="2">
    <source>
        <dbReference type="Pfam" id="PF04149"/>
    </source>
</evidence>
<proteinExistence type="predicted"/>
<gene>
    <name evidence="3" type="ORF">ABII15_23935</name>
</gene>
<dbReference type="InterPro" id="IPR007278">
    <property type="entry name" value="DUF397"/>
</dbReference>
<dbReference type="RefSeq" id="WP_353944341.1">
    <property type="nucleotide sequence ID" value="NZ_CP159534.1"/>
</dbReference>
<protein>
    <submittedName>
        <fullName evidence="3">DUF397 domain-containing protein</fullName>
    </submittedName>
</protein>
<sequence>MRNSHEQPPTIADASTLTMWRKSSYSGGDSGQCLEVSDAWRKSTYSDGESGDRLEVNDTARPTHIPVRDSKNPTGPAIAFGAGAWTTFIESTVKGGKA</sequence>
<feature type="domain" description="DUF397" evidence="2">
    <location>
        <begin position="19"/>
        <end position="36"/>
    </location>
</feature>
<dbReference type="EMBL" id="CP159534">
    <property type="protein sequence ID" value="XCJ72823.1"/>
    <property type="molecule type" value="Genomic_DNA"/>
</dbReference>
<feature type="domain" description="DUF397" evidence="2">
    <location>
        <begin position="39"/>
        <end position="91"/>
    </location>
</feature>
<name>A0AAU8IYL6_9ACTN</name>
<organism evidence="3">
    <name type="scientific">Streptomyces tabacisoli</name>
    <dbReference type="NCBI Taxonomy" id="3156398"/>
    <lineage>
        <taxon>Bacteria</taxon>
        <taxon>Bacillati</taxon>
        <taxon>Actinomycetota</taxon>
        <taxon>Actinomycetes</taxon>
        <taxon>Kitasatosporales</taxon>
        <taxon>Streptomycetaceae</taxon>
        <taxon>Streptomyces</taxon>
    </lineage>
</organism>
<accession>A0AAU8IYL6</accession>
<dbReference type="Pfam" id="PF04149">
    <property type="entry name" value="DUF397"/>
    <property type="match status" value="2"/>
</dbReference>
<reference evidence="3" key="1">
    <citation type="submission" date="2024-06" db="EMBL/GenBank/DDBJ databases">
        <title>Streptomyces sp. strain HUAS MG91 genome sequences.</title>
        <authorList>
            <person name="Mo P."/>
        </authorList>
    </citation>
    <scope>NUCLEOTIDE SEQUENCE</scope>
    <source>
        <strain evidence="3">HUAS MG91</strain>
    </source>
</reference>
<dbReference type="KEGG" id="stac:ABII15_23935"/>
<dbReference type="AlphaFoldDB" id="A0AAU8IYL6"/>
<evidence type="ECO:0000313" key="3">
    <source>
        <dbReference type="EMBL" id="XCJ72823.1"/>
    </source>
</evidence>